<reference evidence="1 2" key="1">
    <citation type="submission" date="2019-02" db="EMBL/GenBank/DDBJ databases">
        <title>Deep-cultivation of Planctomycetes and their phenomic and genomic characterization uncovers novel biology.</title>
        <authorList>
            <person name="Wiegand S."/>
            <person name="Jogler M."/>
            <person name="Boedeker C."/>
            <person name="Pinto D."/>
            <person name="Vollmers J."/>
            <person name="Rivas-Marin E."/>
            <person name="Kohn T."/>
            <person name="Peeters S.H."/>
            <person name="Heuer A."/>
            <person name="Rast P."/>
            <person name="Oberbeckmann S."/>
            <person name="Bunk B."/>
            <person name="Jeske O."/>
            <person name="Meyerdierks A."/>
            <person name="Storesund J.E."/>
            <person name="Kallscheuer N."/>
            <person name="Luecker S."/>
            <person name="Lage O.M."/>
            <person name="Pohl T."/>
            <person name="Merkel B.J."/>
            <person name="Hornburger P."/>
            <person name="Mueller R.-W."/>
            <person name="Bruemmer F."/>
            <person name="Labrenz M."/>
            <person name="Spormann A.M."/>
            <person name="Op den Camp H."/>
            <person name="Overmann J."/>
            <person name="Amann R."/>
            <person name="Jetten M.S.M."/>
            <person name="Mascher T."/>
            <person name="Medema M.H."/>
            <person name="Devos D.P."/>
            <person name="Kaster A.-K."/>
            <person name="Ovreas L."/>
            <person name="Rohde M."/>
            <person name="Galperin M.Y."/>
            <person name="Jogler C."/>
        </authorList>
    </citation>
    <scope>NUCLEOTIDE SEQUENCE [LARGE SCALE GENOMIC DNA]</scope>
    <source>
        <strain evidence="1 2">Pan189</strain>
    </source>
</reference>
<dbReference type="InterPro" id="IPR016053">
    <property type="entry name" value="Haem_Oase-like"/>
</dbReference>
<dbReference type="Pfam" id="PF01126">
    <property type="entry name" value="Heme_oxygenase"/>
    <property type="match status" value="1"/>
</dbReference>
<protein>
    <submittedName>
        <fullName evidence="1">Heme oxygenase</fullName>
    </submittedName>
</protein>
<keyword evidence="2" id="KW-1185">Reference proteome</keyword>
<dbReference type="Proteomes" id="UP000317318">
    <property type="component" value="Chromosome"/>
</dbReference>
<organism evidence="1 2">
    <name type="scientific">Stratiformator vulcanicus</name>
    <dbReference type="NCBI Taxonomy" id="2527980"/>
    <lineage>
        <taxon>Bacteria</taxon>
        <taxon>Pseudomonadati</taxon>
        <taxon>Planctomycetota</taxon>
        <taxon>Planctomycetia</taxon>
        <taxon>Planctomycetales</taxon>
        <taxon>Planctomycetaceae</taxon>
        <taxon>Stratiformator</taxon>
    </lineage>
</organism>
<proteinExistence type="predicted"/>
<dbReference type="GO" id="GO:0004392">
    <property type="term" value="F:heme oxygenase (decyclizing) activity"/>
    <property type="evidence" value="ECO:0007669"/>
    <property type="project" value="InterPro"/>
</dbReference>
<dbReference type="SUPFAM" id="SSF48613">
    <property type="entry name" value="Heme oxygenase-like"/>
    <property type="match status" value="1"/>
</dbReference>
<dbReference type="EMBL" id="CP036268">
    <property type="protein sequence ID" value="QDT39784.1"/>
    <property type="molecule type" value="Genomic_DNA"/>
</dbReference>
<dbReference type="Gene3D" id="1.20.910.10">
    <property type="entry name" value="Heme oxygenase-like"/>
    <property type="match status" value="1"/>
</dbReference>
<dbReference type="AlphaFoldDB" id="A0A517R7B2"/>
<gene>
    <name evidence="1" type="ORF">Pan189_41950</name>
</gene>
<dbReference type="CDD" id="cd19166">
    <property type="entry name" value="HemeO-bac"/>
    <property type="match status" value="1"/>
</dbReference>
<dbReference type="KEGG" id="svp:Pan189_41950"/>
<evidence type="ECO:0000313" key="2">
    <source>
        <dbReference type="Proteomes" id="UP000317318"/>
    </source>
</evidence>
<accession>A0A517R7B2</accession>
<evidence type="ECO:0000313" key="1">
    <source>
        <dbReference type="EMBL" id="QDT39784.1"/>
    </source>
</evidence>
<name>A0A517R7B2_9PLAN</name>
<sequence length="196" mass="22338">MSAMRSGTRDLHERIEQRIRPAEALGDIDSYRRLLERYAAYYRCFEEIVRRDRFIVREFGSERLEKSKWLRNDLRELNEAVPVVGDQRSSAEELTLPDFPTRSHLIGGMYVLEGATLGGQVLLRRYGPPRGLPEGAAVRFFEGYRDATGMMWQAFSQTACRLVEAEAEIAAAVDSARATFSSFGDWVVPNQLVTQQ</sequence>
<dbReference type="InterPro" id="IPR016084">
    <property type="entry name" value="Haem_Oase-like_multi-hlx"/>
</dbReference>
<dbReference type="GO" id="GO:0006788">
    <property type="term" value="P:heme oxidation"/>
    <property type="evidence" value="ECO:0007669"/>
    <property type="project" value="InterPro"/>
</dbReference>